<evidence type="ECO:0000256" key="3">
    <source>
        <dbReference type="SAM" id="MobiDB-lite"/>
    </source>
</evidence>
<evidence type="ECO:0000313" key="5">
    <source>
        <dbReference type="EMBL" id="KAK3281084.1"/>
    </source>
</evidence>
<name>A0AAE0GMT8_9CHLO</name>
<dbReference type="GO" id="GO:0005634">
    <property type="term" value="C:nucleus"/>
    <property type="evidence" value="ECO:0007669"/>
    <property type="project" value="UniProtKB-SubCell"/>
</dbReference>
<feature type="domain" description="FAM192A/Fyv6 N-terminal" evidence="4">
    <location>
        <begin position="62"/>
        <end position="148"/>
    </location>
</feature>
<organism evidence="5 6">
    <name type="scientific">Cymbomonas tetramitiformis</name>
    <dbReference type="NCBI Taxonomy" id="36881"/>
    <lineage>
        <taxon>Eukaryota</taxon>
        <taxon>Viridiplantae</taxon>
        <taxon>Chlorophyta</taxon>
        <taxon>Pyramimonadophyceae</taxon>
        <taxon>Pyramimonadales</taxon>
        <taxon>Pyramimonadaceae</taxon>
        <taxon>Cymbomonas</taxon>
    </lineage>
</organism>
<gene>
    <name evidence="5" type="ORF">CYMTET_11107</name>
</gene>
<keyword evidence="2" id="KW-0539">Nucleus</keyword>
<comment type="subcellular location">
    <subcellularLocation>
        <location evidence="1">Nucleus</location>
    </subcellularLocation>
</comment>
<dbReference type="Proteomes" id="UP001190700">
    <property type="component" value="Unassembled WGS sequence"/>
</dbReference>
<sequence length="243" mass="26649">MGDSKGVPLLRVEAEEKLYDAAAIFGRNADDVFPTEAKQNIEDSVEGQIGGLGGLKFVTEAEIHKIREERGDRPEDGTLSVDKSLAEVLAENKEAKEEAFQEVWKSMKEGKNRPLDDDEAEFLESVAKSEWRANRAHKEQEDEQLVAFQLARAEMENVVTKPALEPEQIISPDLLGPKPLVKRKPASMLLRVKPVVKASSNKKARVETSEPPAAPVVVDEDSKAATPGGLLGLMDYGSDSDED</sequence>
<dbReference type="Pfam" id="PF10187">
    <property type="entry name" value="FAM192A_Fyv6_N"/>
    <property type="match status" value="1"/>
</dbReference>
<evidence type="ECO:0000313" key="6">
    <source>
        <dbReference type="Proteomes" id="UP001190700"/>
    </source>
</evidence>
<dbReference type="InterPro" id="IPR039845">
    <property type="entry name" value="FAM192A"/>
</dbReference>
<dbReference type="AlphaFoldDB" id="A0AAE0GMT8"/>
<reference evidence="5 6" key="1">
    <citation type="journal article" date="2015" name="Genome Biol. Evol.">
        <title>Comparative Genomics of a Bacterivorous Green Alga Reveals Evolutionary Causalities and Consequences of Phago-Mixotrophic Mode of Nutrition.</title>
        <authorList>
            <person name="Burns J.A."/>
            <person name="Paasch A."/>
            <person name="Narechania A."/>
            <person name="Kim E."/>
        </authorList>
    </citation>
    <scope>NUCLEOTIDE SEQUENCE [LARGE SCALE GENOMIC DNA]</scope>
    <source>
        <strain evidence="5 6">PLY_AMNH</strain>
    </source>
</reference>
<dbReference type="InterPro" id="IPR019331">
    <property type="entry name" value="FAM192A/Fyv6_N"/>
</dbReference>
<evidence type="ECO:0000259" key="4">
    <source>
        <dbReference type="Pfam" id="PF10187"/>
    </source>
</evidence>
<proteinExistence type="predicted"/>
<keyword evidence="6" id="KW-1185">Reference proteome</keyword>
<comment type="caution">
    <text evidence="5">The sequence shown here is derived from an EMBL/GenBank/DDBJ whole genome shotgun (WGS) entry which is preliminary data.</text>
</comment>
<accession>A0AAE0GMT8</accession>
<protein>
    <recommendedName>
        <fullName evidence="4">FAM192A/Fyv6 N-terminal domain-containing protein</fullName>
    </recommendedName>
</protein>
<dbReference type="PANTHER" id="PTHR13495:SF0">
    <property type="entry name" value="PSME3-INTERACTING PROTEIN"/>
    <property type="match status" value="1"/>
</dbReference>
<evidence type="ECO:0000256" key="1">
    <source>
        <dbReference type="ARBA" id="ARBA00004123"/>
    </source>
</evidence>
<dbReference type="PANTHER" id="PTHR13495">
    <property type="entry name" value="NEFA-INTERACTING NUCLEAR PROTEIN NIP30"/>
    <property type="match status" value="1"/>
</dbReference>
<feature type="region of interest" description="Disordered" evidence="3">
    <location>
        <begin position="220"/>
        <end position="243"/>
    </location>
</feature>
<dbReference type="EMBL" id="LGRX02004040">
    <property type="protein sequence ID" value="KAK3281084.1"/>
    <property type="molecule type" value="Genomic_DNA"/>
</dbReference>
<evidence type="ECO:0000256" key="2">
    <source>
        <dbReference type="ARBA" id="ARBA00023242"/>
    </source>
</evidence>